<keyword evidence="4" id="KW-1185">Reference proteome</keyword>
<evidence type="ECO:0000313" key="3">
    <source>
        <dbReference type="EMBL" id="PAA55636.1"/>
    </source>
</evidence>
<dbReference type="InterPro" id="IPR011333">
    <property type="entry name" value="SKP1/BTB/POZ_sf"/>
</dbReference>
<feature type="domain" description="BTB" evidence="2">
    <location>
        <begin position="48"/>
        <end position="117"/>
    </location>
</feature>
<name>A0A267E2H8_9PLAT</name>
<dbReference type="Gene3D" id="1.25.40.420">
    <property type="match status" value="1"/>
</dbReference>
<dbReference type="SUPFAM" id="SSF54695">
    <property type="entry name" value="POZ domain"/>
    <property type="match status" value="1"/>
</dbReference>
<proteinExistence type="predicted"/>
<evidence type="ECO:0000256" key="1">
    <source>
        <dbReference type="SAM" id="MobiDB-lite"/>
    </source>
</evidence>
<dbReference type="OrthoDB" id="2359033at2759"/>
<protein>
    <recommendedName>
        <fullName evidence="2">BTB domain-containing protein</fullName>
    </recommendedName>
</protein>
<organism evidence="3 4">
    <name type="scientific">Macrostomum lignano</name>
    <dbReference type="NCBI Taxonomy" id="282301"/>
    <lineage>
        <taxon>Eukaryota</taxon>
        <taxon>Metazoa</taxon>
        <taxon>Spiralia</taxon>
        <taxon>Lophotrochozoa</taxon>
        <taxon>Platyhelminthes</taxon>
        <taxon>Rhabditophora</taxon>
        <taxon>Macrostomorpha</taxon>
        <taxon>Macrostomida</taxon>
        <taxon>Macrostomidae</taxon>
        <taxon>Macrostomum</taxon>
    </lineage>
</organism>
<feature type="region of interest" description="Disordered" evidence="1">
    <location>
        <begin position="1"/>
        <end position="29"/>
    </location>
</feature>
<dbReference type="Gene3D" id="3.30.710.10">
    <property type="entry name" value="Potassium Channel Kv1.1, Chain A"/>
    <property type="match status" value="1"/>
</dbReference>
<dbReference type="PANTHER" id="PTHR24410:SF23">
    <property type="entry name" value="BTB DOMAIN-CONTAINING PROTEIN-RELATED"/>
    <property type="match status" value="1"/>
</dbReference>
<dbReference type="SMART" id="SM00225">
    <property type="entry name" value="BTB"/>
    <property type="match status" value="1"/>
</dbReference>
<feature type="non-terminal residue" evidence="3">
    <location>
        <position position="1"/>
    </location>
</feature>
<accession>A0A267E2H8</accession>
<dbReference type="Pfam" id="PF00651">
    <property type="entry name" value="BTB"/>
    <property type="match status" value="1"/>
</dbReference>
<reference evidence="3 4" key="1">
    <citation type="submission" date="2017-06" db="EMBL/GenBank/DDBJ databases">
        <title>A platform for efficient transgenesis in Macrostomum lignano, a flatworm model organism for stem cell research.</title>
        <authorList>
            <person name="Berezikov E."/>
        </authorList>
    </citation>
    <scope>NUCLEOTIDE SEQUENCE [LARGE SCALE GENOMIC DNA]</scope>
    <source>
        <strain evidence="3">DV1</strain>
        <tissue evidence="3">Whole organism</tissue>
    </source>
</reference>
<gene>
    <name evidence="3" type="ORF">BOX15_Mlig034422g2</name>
</gene>
<dbReference type="PROSITE" id="PS50097">
    <property type="entry name" value="BTB"/>
    <property type="match status" value="1"/>
</dbReference>
<dbReference type="EMBL" id="NIVC01002727">
    <property type="protein sequence ID" value="PAA55636.1"/>
    <property type="molecule type" value="Genomic_DNA"/>
</dbReference>
<evidence type="ECO:0000313" key="4">
    <source>
        <dbReference type="Proteomes" id="UP000215902"/>
    </source>
</evidence>
<dbReference type="InterPro" id="IPR000210">
    <property type="entry name" value="BTB/POZ_dom"/>
</dbReference>
<dbReference type="InterPro" id="IPR051481">
    <property type="entry name" value="BTB-POZ/Galectin-3-binding"/>
</dbReference>
<dbReference type="STRING" id="282301.A0A267E2H8"/>
<dbReference type="Proteomes" id="UP000215902">
    <property type="component" value="Unassembled WGS sequence"/>
</dbReference>
<evidence type="ECO:0000259" key="2">
    <source>
        <dbReference type="PROSITE" id="PS50097"/>
    </source>
</evidence>
<sequence>AVAGSLPSDSPPHQQSPHRRMSAAGRGRPGEFRTEAPIGCLFNCSQTADIRLLLGDRTLHAHKLVLSAASPVFRAMLTGDWLESGSGCVRLDLADDQLGCFADVLRFMYTGRVILDSAERLLEVHRLADKYAVSSLLQLCGSRISELLRIGQTAGPESPLATRGEFSPAQLCHLACLPEPRISRLARFNLLVDIGDDLRRGRTAAAFLPVPAELPDLLERLLADDNLDAPEVNIFDGLAAWLLRRRPRLDRPSLLRLLSCVRFPLMPAGQLLLCERRLRRELLPLIGPLPQTPLPGTKSSDDAAEPAGDVIAAEVSEEELDADSAEAEGSNSADLYRLLGPAWRHLALLSASANQSTSLSSPAFRRRHPYDILESTVRPLRVLLTPCSPPDVGGGSGGGSGNATV</sequence>
<dbReference type="AlphaFoldDB" id="A0A267E2H8"/>
<feature type="compositionally biased region" description="Low complexity" evidence="1">
    <location>
        <begin position="1"/>
        <end position="15"/>
    </location>
</feature>
<comment type="caution">
    <text evidence="3">The sequence shown here is derived from an EMBL/GenBank/DDBJ whole genome shotgun (WGS) entry which is preliminary data.</text>
</comment>
<dbReference type="PANTHER" id="PTHR24410">
    <property type="entry name" value="HL07962P-RELATED"/>
    <property type="match status" value="1"/>
</dbReference>